<evidence type="ECO:0000313" key="2">
    <source>
        <dbReference type="EMBL" id="USJ31295.1"/>
    </source>
</evidence>
<dbReference type="RefSeq" id="WP_235164347.1">
    <property type="nucleotide sequence ID" value="NZ_CP098805.1"/>
</dbReference>
<name>A0ABY4XLN7_9BACT</name>
<dbReference type="InterPro" id="IPR000182">
    <property type="entry name" value="GNAT_dom"/>
</dbReference>
<evidence type="ECO:0000259" key="1">
    <source>
        <dbReference type="PROSITE" id="PS51186"/>
    </source>
</evidence>
<organism evidence="2 3">
    <name type="scientific">Dyadobacter chenhuakuii</name>
    <dbReference type="NCBI Taxonomy" id="2909339"/>
    <lineage>
        <taxon>Bacteria</taxon>
        <taxon>Pseudomonadati</taxon>
        <taxon>Bacteroidota</taxon>
        <taxon>Cytophagia</taxon>
        <taxon>Cytophagales</taxon>
        <taxon>Spirosomataceae</taxon>
        <taxon>Dyadobacter</taxon>
    </lineage>
</organism>
<dbReference type="Pfam" id="PF00583">
    <property type="entry name" value="Acetyltransf_1"/>
    <property type="match status" value="1"/>
</dbReference>
<feature type="domain" description="N-acetyltransferase" evidence="1">
    <location>
        <begin position="2"/>
        <end position="144"/>
    </location>
</feature>
<dbReference type="Proteomes" id="UP001055420">
    <property type="component" value="Chromosome"/>
</dbReference>
<sequence length="144" mass="16380">MININLITPYCNEHTEALRHVFLRSRRHAFYWVNSSEFQLGDFDQSIVGENLLVAVYQSRPVGFVSWWAPGNFIHNLFVDPDFHGQGIGTALLDSCLKVIGRPARLKCLTANQSAMDFYLRKKWTVVEKGDSSEGEFLLLSAND</sequence>
<dbReference type="InterPro" id="IPR016181">
    <property type="entry name" value="Acyl_CoA_acyltransferase"/>
</dbReference>
<dbReference type="PROSITE" id="PS51186">
    <property type="entry name" value="GNAT"/>
    <property type="match status" value="1"/>
</dbReference>
<reference evidence="2" key="1">
    <citation type="submission" date="2022-06" db="EMBL/GenBank/DDBJ databases">
        <title>Novel species in genus Dyadobacter.</title>
        <authorList>
            <person name="Ma C."/>
        </authorList>
    </citation>
    <scope>NUCLEOTIDE SEQUENCE</scope>
    <source>
        <strain evidence="2">CY22</strain>
    </source>
</reference>
<evidence type="ECO:0000313" key="3">
    <source>
        <dbReference type="Proteomes" id="UP001055420"/>
    </source>
</evidence>
<proteinExistence type="predicted"/>
<dbReference type="Gene3D" id="3.40.630.30">
    <property type="match status" value="1"/>
</dbReference>
<dbReference type="CDD" id="cd04301">
    <property type="entry name" value="NAT_SF"/>
    <property type="match status" value="1"/>
</dbReference>
<accession>A0ABY4XLN7</accession>
<protein>
    <submittedName>
        <fullName evidence="2">GNAT family N-acetyltransferase</fullName>
    </submittedName>
</protein>
<keyword evidence="3" id="KW-1185">Reference proteome</keyword>
<dbReference type="EMBL" id="CP098805">
    <property type="protein sequence ID" value="USJ31295.1"/>
    <property type="molecule type" value="Genomic_DNA"/>
</dbReference>
<gene>
    <name evidence="2" type="ORF">NFI80_00855</name>
</gene>
<dbReference type="SUPFAM" id="SSF55729">
    <property type="entry name" value="Acyl-CoA N-acyltransferases (Nat)"/>
    <property type="match status" value="1"/>
</dbReference>